<keyword evidence="3" id="KW-1185">Reference proteome</keyword>
<dbReference type="EMBL" id="BDGG01000024">
    <property type="protein sequence ID" value="GAV09638.1"/>
    <property type="molecule type" value="Genomic_DNA"/>
</dbReference>
<organism evidence="2 3">
    <name type="scientific">Ramazzottius varieornatus</name>
    <name type="common">Water bear</name>
    <name type="synonym">Tardigrade</name>
    <dbReference type="NCBI Taxonomy" id="947166"/>
    <lineage>
        <taxon>Eukaryota</taxon>
        <taxon>Metazoa</taxon>
        <taxon>Ecdysozoa</taxon>
        <taxon>Tardigrada</taxon>
        <taxon>Eutardigrada</taxon>
        <taxon>Parachela</taxon>
        <taxon>Hypsibioidea</taxon>
        <taxon>Ramazzottiidae</taxon>
        <taxon>Ramazzottius</taxon>
    </lineage>
</organism>
<dbReference type="AlphaFoldDB" id="A0A1D1WAL1"/>
<evidence type="ECO:0000313" key="2">
    <source>
        <dbReference type="EMBL" id="GAV09638.1"/>
    </source>
</evidence>
<dbReference type="InterPro" id="IPR009044">
    <property type="entry name" value="ssDNA-bd_transcriptional_reg"/>
</dbReference>
<gene>
    <name evidence="2" type="primary">RvY_19142-1</name>
    <name evidence="2" type="synonym">RvY_19142.1</name>
    <name evidence="2" type="ORF">RvY_19142</name>
</gene>
<dbReference type="GO" id="GO:0006355">
    <property type="term" value="P:regulation of DNA-templated transcription"/>
    <property type="evidence" value="ECO:0007669"/>
    <property type="project" value="InterPro"/>
</dbReference>
<sequence length="463" mass="52705">MQPVWREKCPFRDMLPDAAYKRQEDYAPKLAFIHSLTPPPPATTTTTTVTSFLFEKLCDGQHQPMAPPPKFARTKTVRVKPQVPKLDLVGGQPRLATDQPTTPPTPTPSSVQCKLKFPTVSNCAKNAAVAPQRDLQDFVLLSSNNKRYVNEDLNIEHKRKFPTGKPAFLYQGFPVMKFGYDKFCCRRLTDENELEAVIGDFTCDPPGSGKWEPGAKHVVLNKEQLLRLVGLIFNNFTTNCRDAKVADTGAKLSSMYNLGKEVHFVWCAYNDTAMANVRQYFRRADGDMQATSQGVSLTPKAYDSFRTGIMDLTLMIKAEKVLSFRTGPIPPLPKPNLEELIMGLPFVMFKQWLSRLEEKCDKCQQLRLVFKEPLRRDAAHTCHWGRTELTLDQCMKAEIFRELLHSKRVFGMLLLLKPYGDASNFDNLLQFPIQDFLLTHKADLFEQMKVIAHEELKITKIVE</sequence>
<proteinExistence type="predicted"/>
<accession>A0A1D1WAL1</accession>
<feature type="region of interest" description="Disordered" evidence="1">
    <location>
        <begin position="88"/>
        <end position="110"/>
    </location>
</feature>
<dbReference type="Gene3D" id="2.30.31.10">
    <property type="entry name" value="Transcriptional Coactivator Pc4, Chain A"/>
    <property type="match status" value="1"/>
</dbReference>
<dbReference type="Proteomes" id="UP000186922">
    <property type="component" value="Unassembled WGS sequence"/>
</dbReference>
<dbReference type="GO" id="GO:0003677">
    <property type="term" value="F:DNA binding"/>
    <property type="evidence" value="ECO:0007669"/>
    <property type="project" value="InterPro"/>
</dbReference>
<dbReference type="SUPFAM" id="SSF54447">
    <property type="entry name" value="ssDNA-binding transcriptional regulator domain"/>
    <property type="match status" value="1"/>
</dbReference>
<comment type="caution">
    <text evidence="2">The sequence shown here is derived from an EMBL/GenBank/DDBJ whole genome shotgun (WGS) entry which is preliminary data.</text>
</comment>
<evidence type="ECO:0000256" key="1">
    <source>
        <dbReference type="SAM" id="MobiDB-lite"/>
    </source>
</evidence>
<evidence type="ECO:0000313" key="3">
    <source>
        <dbReference type="Proteomes" id="UP000186922"/>
    </source>
</evidence>
<protein>
    <submittedName>
        <fullName evidence="2">Uncharacterized protein</fullName>
    </submittedName>
</protein>
<reference evidence="2 3" key="1">
    <citation type="journal article" date="2016" name="Nat. Commun.">
        <title>Extremotolerant tardigrade genome and improved radiotolerance of human cultured cells by tardigrade-unique protein.</title>
        <authorList>
            <person name="Hashimoto T."/>
            <person name="Horikawa D.D."/>
            <person name="Saito Y."/>
            <person name="Kuwahara H."/>
            <person name="Kozuka-Hata H."/>
            <person name="Shin-I T."/>
            <person name="Minakuchi Y."/>
            <person name="Ohishi K."/>
            <person name="Motoyama A."/>
            <person name="Aizu T."/>
            <person name="Enomoto A."/>
            <person name="Kondo K."/>
            <person name="Tanaka S."/>
            <person name="Hara Y."/>
            <person name="Koshikawa S."/>
            <person name="Sagara H."/>
            <person name="Miura T."/>
            <person name="Yokobori S."/>
            <person name="Miyagawa K."/>
            <person name="Suzuki Y."/>
            <person name="Kubo T."/>
            <person name="Oyama M."/>
            <person name="Kohara Y."/>
            <person name="Fujiyama A."/>
            <person name="Arakawa K."/>
            <person name="Katayama T."/>
            <person name="Toyoda A."/>
            <person name="Kunieda T."/>
        </authorList>
    </citation>
    <scope>NUCLEOTIDE SEQUENCE [LARGE SCALE GENOMIC DNA]</scope>
    <source>
        <strain evidence="2 3">YOKOZUNA-1</strain>
    </source>
</reference>
<name>A0A1D1WAL1_RAMVA</name>